<dbReference type="CDD" id="cd01837">
    <property type="entry name" value="SGNH_plant_lipase_like"/>
    <property type="match status" value="1"/>
</dbReference>
<accession>A0A2C9WFL6</accession>
<keyword evidence="7" id="KW-0443">Lipid metabolism</keyword>
<dbReference type="InterPro" id="IPR035669">
    <property type="entry name" value="SGNH_plant_lipase-like"/>
</dbReference>
<dbReference type="SUPFAM" id="SSF52266">
    <property type="entry name" value="SGNH hydrolase"/>
    <property type="match status" value="1"/>
</dbReference>
<dbReference type="Proteomes" id="UP000091857">
    <property type="component" value="Chromosome 2"/>
</dbReference>
<evidence type="ECO:0000256" key="1">
    <source>
        <dbReference type="ARBA" id="ARBA00004613"/>
    </source>
</evidence>
<evidence type="ECO:0000313" key="10">
    <source>
        <dbReference type="Proteomes" id="UP000091857"/>
    </source>
</evidence>
<evidence type="ECO:0000256" key="4">
    <source>
        <dbReference type="ARBA" id="ARBA00022729"/>
    </source>
</evidence>
<keyword evidence="3" id="KW-0964">Secreted</keyword>
<evidence type="ECO:0000313" key="9">
    <source>
        <dbReference type="EMBL" id="OAY58571.1"/>
    </source>
</evidence>
<dbReference type="InterPro" id="IPR036514">
    <property type="entry name" value="SGNH_hydro_sf"/>
</dbReference>
<dbReference type="GO" id="GO:0016788">
    <property type="term" value="F:hydrolase activity, acting on ester bonds"/>
    <property type="evidence" value="ECO:0007669"/>
    <property type="project" value="InterPro"/>
</dbReference>
<comment type="similarity">
    <text evidence="2">Belongs to the 'GDSL' lipolytic enzyme family.</text>
</comment>
<dbReference type="EMBL" id="CM004388">
    <property type="protein sequence ID" value="OAY58571.1"/>
    <property type="molecule type" value="Genomic_DNA"/>
</dbReference>
<evidence type="ECO:0000256" key="5">
    <source>
        <dbReference type="ARBA" id="ARBA00022801"/>
    </source>
</evidence>
<evidence type="ECO:0000256" key="6">
    <source>
        <dbReference type="ARBA" id="ARBA00022963"/>
    </source>
</evidence>
<evidence type="ECO:0000256" key="3">
    <source>
        <dbReference type="ARBA" id="ARBA00022525"/>
    </source>
</evidence>
<dbReference type="PANTHER" id="PTHR45650">
    <property type="entry name" value="GDSL-LIKE LIPASE/ACYLHYDROLASE-RELATED"/>
    <property type="match status" value="1"/>
</dbReference>
<comment type="subcellular location">
    <subcellularLocation>
        <location evidence="1">Secreted</location>
    </subcellularLocation>
</comment>
<evidence type="ECO:0000256" key="8">
    <source>
        <dbReference type="SAM" id="SignalP"/>
    </source>
</evidence>
<dbReference type="GO" id="GO:0005576">
    <property type="term" value="C:extracellular region"/>
    <property type="evidence" value="ECO:0007669"/>
    <property type="project" value="UniProtKB-SubCell"/>
</dbReference>
<dbReference type="InterPro" id="IPR001087">
    <property type="entry name" value="GDSL"/>
</dbReference>
<dbReference type="InterPro" id="IPR051238">
    <property type="entry name" value="GDSL_esterase/lipase"/>
</dbReference>
<sequence>MQKPKQNSKLLFFYLPILACFFPCICNSSEQNGGVDDENIHGMFVFGSSLVDNGNNNFLQNSRAKANYLPYGIDFPFGPSGRFTNGKNVIDLLCDQLHLPLIPAFADPSTRGRRIIHGVNFASGASGILDDTGSLAGEVISLNQQMRNFEEVTLPELEIEMGMQTRKLLRKYLFVVGTGGNDYSFNYFLRPFNETVSLQVFTANLTDSLSKQLEKLYNLGGRKFVLMSVNPIGCYPMVKAIQGARNGSCNEALNSAAHLFNAHLKSLVDATKPKLPGSDLVFINSYKIIEDIIKNPVSRGFKDTSNACCEVESLSKGGNGMLCKKDGNLCEDRSNHVFFDGLHPTEAVNVLLATKAFSSTTKSEAYPMNVKQLVMY</sequence>
<comment type="caution">
    <text evidence="9">The sequence shown here is derived from an EMBL/GenBank/DDBJ whole genome shotgun (WGS) entry which is preliminary data.</text>
</comment>
<keyword evidence="4 8" id="KW-0732">Signal</keyword>
<dbReference type="Gramene" id="Manes.02G189200.1.v8.1">
    <property type="protein sequence ID" value="Manes.02G189200.1.v8.1.CDS"/>
    <property type="gene ID" value="Manes.02G189200.v8.1"/>
</dbReference>
<dbReference type="OrthoDB" id="1600564at2759"/>
<dbReference type="Gene3D" id="3.40.50.1110">
    <property type="entry name" value="SGNH hydrolase"/>
    <property type="match status" value="1"/>
</dbReference>
<name>A0A2C9WFL6_MANES</name>
<reference evidence="10" key="1">
    <citation type="journal article" date="2016" name="Nat. Biotechnol.">
        <title>Sequencing wild and cultivated cassava and related species reveals extensive interspecific hybridization and genetic diversity.</title>
        <authorList>
            <person name="Bredeson J.V."/>
            <person name="Lyons J.B."/>
            <person name="Prochnik S.E."/>
            <person name="Wu G.A."/>
            <person name="Ha C.M."/>
            <person name="Edsinger-Gonzales E."/>
            <person name="Grimwood J."/>
            <person name="Schmutz J."/>
            <person name="Rabbi I.Y."/>
            <person name="Egesi C."/>
            <person name="Nauluvula P."/>
            <person name="Lebot V."/>
            <person name="Ndunguru J."/>
            <person name="Mkamilo G."/>
            <person name="Bart R.S."/>
            <person name="Setter T.L."/>
            <person name="Gleadow R.M."/>
            <person name="Kulakow P."/>
            <person name="Ferguson M.E."/>
            <person name="Rounsley S."/>
            <person name="Rokhsar D.S."/>
        </authorList>
    </citation>
    <scope>NUCLEOTIDE SEQUENCE [LARGE SCALE GENOMIC DNA]</scope>
    <source>
        <strain evidence="10">cv. AM560-2</strain>
    </source>
</reference>
<keyword evidence="10" id="KW-1185">Reference proteome</keyword>
<keyword evidence="5" id="KW-0378">Hydrolase</keyword>
<organism evidence="9 10">
    <name type="scientific">Manihot esculenta</name>
    <name type="common">Cassava</name>
    <name type="synonym">Jatropha manihot</name>
    <dbReference type="NCBI Taxonomy" id="3983"/>
    <lineage>
        <taxon>Eukaryota</taxon>
        <taxon>Viridiplantae</taxon>
        <taxon>Streptophyta</taxon>
        <taxon>Embryophyta</taxon>
        <taxon>Tracheophyta</taxon>
        <taxon>Spermatophyta</taxon>
        <taxon>Magnoliopsida</taxon>
        <taxon>eudicotyledons</taxon>
        <taxon>Gunneridae</taxon>
        <taxon>Pentapetalae</taxon>
        <taxon>rosids</taxon>
        <taxon>fabids</taxon>
        <taxon>Malpighiales</taxon>
        <taxon>Euphorbiaceae</taxon>
        <taxon>Crotonoideae</taxon>
        <taxon>Manihoteae</taxon>
        <taxon>Manihot</taxon>
    </lineage>
</organism>
<dbReference type="GO" id="GO:0016042">
    <property type="term" value="P:lipid catabolic process"/>
    <property type="evidence" value="ECO:0007669"/>
    <property type="project" value="UniProtKB-KW"/>
</dbReference>
<evidence type="ECO:0000256" key="7">
    <source>
        <dbReference type="ARBA" id="ARBA00023098"/>
    </source>
</evidence>
<dbReference type="Pfam" id="PF00657">
    <property type="entry name" value="Lipase_GDSL"/>
    <property type="match status" value="1"/>
</dbReference>
<keyword evidence="6" id="KW-0442">Lipid degradation</keyword>
<feature type="chain" id="PRO_5013401937" evidence="8">
    <location>
        <begin position="27"/>
        <end position="376"/>
    </location>
</feature>
<dbReference type="AlphaFoldDB" id="A0A2C9WFL6"/>
<gene>
    <name evidence="9" type="ORF">MANES_02G189200v8</name>
</gene>
<protein>
    <submittedName>
        <fullName evidence="9">Uncharacterized protein</fullName>
    </submittedName>
</protein>
<evidence type="ECO:0000256" key="2">
    <source>
        <dbReference type="ARBA" id="ARBA00008668"/>
    </source>
</evidence>
<dbReference type="PANTHER" id="PTHR45650:SF2">
    <property type="entry name" value="OS06G0560700 PROTEIN"/>
    <property type="match status" value="1"/>
</dbReference>
<proteinExistence type="inferred from homology"/>
<feature type="signal peptide" evidence="8">
    <location>
        <begin position="1"/>
        <end position="26"/>
    </location>
</feature>